<dbReference type="InterPro" id="IPR050071">
    <property type="entry name" value="Dehydroquinate_synthase"/>
</dbReference>
<dbReference type="PANTHER" id="PTHR43622">
    <property type="entry name" value="3-DEHYDROQUINATE SYNTHASE"/>
    <property type="match status" value="1"/>
</dbReference>
<dbReference type="FunFam" id="3.40.50.1970:FF:000007">
    <property type="entry name" value="Pentafunctional AROM polypeptide"/>
    <property type="match status" value="1"/>
</dbReference>
<evidence type="ECO:0000256" key="8">
    <source>
        <dbReference type="ARBA" id="ARBA00023239"/>
    </source>
</evidence>
<dbReference type="CDD" id="cd08195">
    <property type="entry name" value="DHQS"/>
    <property type="match status" value="1"/>
</dbReference>
<organism evidence="11">
    <name type="scientific">marine sediment metagenome</name>
    <dbReference type="NCBI Taxonomy" id="412755"/>
    <lineage>
        <taxon>unclassified sequences</taxon>
        <taxon>metagenomes</taxon>
        <taxon>ecological metagenomes</taxon>
    </lineage>
</organism>
<evidence type="ECO:0000256" key="2">
    <source>
        <dbReference type="ARBA" id="ARBA00001941"/>
    </source>
</evidence>
<sequence length="251" mass="28874">MRIITAKTKLRNYPIYISSKISQYFPLLIKENFKDSEKIVLVTNNKVFGIYEDKINNILKECSLPYEIVIIQDGEEYKNLKSADYIYRKLIDFNIHRNDIIIAFGGGVIGDLAGFAASTFHRGIKLIHCPTTIISQVDSSIGGKVVVNYNNIKNVIGSFYQPHMIAIDPTLSYTLDENQIINGLGEIVKYGLVFKKKILEKLSENVEDKKKDRLLKLIRTEVFKDIIYNCCYIKTRVVAKDEFDLDYRNIL</sequence>
<keyword evidence="6" id="KW-0862">Zinc</keyword>
<feature type="domain" description="3-dehydroquinate synthase C-terminal" evidence="10">
    <location>
        <begin position="183"/>
        <end position="251"/>
    </location>
</feature>
<dbReference type="GO" id="GO:0003856">
    <property type="term" value="F:3-dehydroquinate synthase activity"/>
    <property type="evidence" value="ECO:0007669"/>
    <property type="project" value="TreeGrafter"/>
</dbReference>
<evidence type="ECO:0000259" key="9">
    <source>
        <dbReference type="Pfam" id="PF01761"/>
    </source>
</evidence>
<dbReference type="Pfam" id="PF01761">
    <property type="entry name" value="DHQ_synthase"/>
    <property type="match status" value="1"/>
</dbReference>
<comment type="cofactor">
    <cofactor evidence="1">
        <name>NAD(+)</name>
        <dbReference type="ChEBI" id="CHEBI:57540"/>
    </cofactor>
</comment>
<dbReference type="AlphaFoldDB" id="X1H007"/>
<dbReference type="PANTHER" id="PTHR43622:SF1">
    <property type="entry name" value="3-DEHYDROQUINATE SYNTHASE"/>
    <property type="match status" value="1"/>
</dbReference>
<dbReference type="Pfam" id="PF24621">
    <property type="entry name" value="DHQS_C"/>
    <property type="match status" value="1"/>
</dbReference>
<evidence type="ECO:0000256" key="1">
    <source>
        <dbReference type="ARBA" id="ARBA00001911"/>
    </source>
</evidence>
<name>X1H007_9ZZZZ</name>
<evidence type="ECO:0000256" key="6">
    <source>
        <dbReference type="ARBA" id="ARBA00022833"/>
    </source>
</evidence>
<evidence type="ECO:0000259" key="10">
    <source>
        <dbReference type="Pfam" id="PF24621"/>
    </source>
</evidence>
<evidence type="ECO:0000256" key="7">
    <source>
        <dbReference type="ARBA" id="ARBA00023027"/>
    </source>
</evidence>
<dbReference type="InterPro" id="IPR030960">
    <property type="entry name" value="DHQS/DOIS_N"/>
</dbReference>
<feature type="domain" description="3-dehydroquinate synthase N-terminal" evidence="9">
    <location>
        <begin position="69"/>
        <end position="181"/>
    </location>
</feature>
<dbReference type="InterPro" id="IPR056179">
    <property type="entry name" value="DHQS_C"/>
</dbReference>
<gene>
    <name evidence="11" type="ORF">S03H2_16149</name>
</gene>
<feature type="non-terminal residue" evidence="11">
    <location>
        <position position="251"/>
    </location>
</feature>
<keyword evidence="4" id="KW-0479">Metal-binding</keyword>
<comment type="cofactor">
    <cofactor evidence="2">
        <name>Co(2+)</name>
        <dbReference type="ChEBI" id="CHEBI:48828"/>
    </cofactor>
</comment>
<keyword evidence="5" id="KW-0547">Nucleotide-binding</keyword>
<comment type="cofactor">
    <cofactor evidence="3">
        <name>Zn(2+)</name>
        <dbReference type="ChEBI" id="CHEBI:29105"/>
    </cofactor>
</comment>
<reference evidence="11" key="1">
    <citation type="journal article" date="2014" name="Front. Microbiol.">
        <title>High frequency of phylogenetically diverse reductive dehalogenase-homologous genes in deep subseafloor sedimentary metagenomes.</title>
        <authorList>
            <person name="Kawai M."/>
            <person name="Futagami T."/>
            <person name="Toyoda A."/>
            <person name="Takaki Y."/>
            <person name="Nishi S."/>
            <person name="Hori S."/>
            <person name="Arai W."/>
            <person name="Tsubouchi T."/>
            <person name="Morono Y."/>
            <person name="Uchiyama I."/>
            <person name="Ito T."/>
            <person name="Fujiyama A."/>
            <person name="Inagaki F."/>
            <person name="Takami H."/>
        </authorList>
    </citation>
    <scope>NUCLEOTIDE SEQUENCE</scope>
    <source>
        <strain evidence="11">Expedition CK06-06</strain>
    </source>
</reference>
<keyword evidence="8" id="KW-0456">Lyase</keyword>
<proteinExistence type="predicted"/>
<evidence type="ECO:0000313" key="11">
    <source>
        <dbReference type="EMBL" id="GAH38598.1"/>
    </source>
</evidence>
<dbReference type="Gene3D" id="3.40.50.1970">
    <property type="match status" value="1"/>
</dbReference>
<comment type="caution">
    <text evidence="11">The sequence shown here is derived from an EMBL/GenBank/DDBJ whole genome shotgun (WGS) entry which is preliminary data.</text>
</comment>
<evidence type="ECO:0000256" key="4">
    <source>
        <dbReference type="ARBA" id="ARBA00022723"/>
    </source>
</evidence>
<dbReference type="Gene3D" id="1.20.1090.10">
    <property type="entry name" value="Dehydroquinate synthase-like - alpha domain"/>
    <property type="match status" value="1"/>
</dbReference>
<dbReference type="SUPFAM" id="SSF56796">
    <property type="entry name" value="Dehydroquinate synthase-like"/>
    <property type="match status" value="1"/>
</dbReference>
<keyword evidence="7" id="KW-0520">NAD</keyword>
<protein>
    <submittedName>
        <fullName evidence="11">Uncharacterized protein</fullName>
    </submittedName>
</protein>
<accession>X1H007</accession>
<dbReference type="GO" id="GO:0046872">
    <property type="term" value="F:metal ion binding"/>
    <property type="evidence" value="ECO:0007669"/>
    <property type="project" value="UniProtKB-KW"/>
</dbReference>
<dbReference type="GO" id="GO:0000166">
    <property type="term" value="F:nucleotide binding"/>
    <property type="evidence" value="ECO:0007669"/>
    <property type="project" value="UniProtKB-KW"/>
</dbReference>
<evidence type="ECO:0000256" key="3">
    <source>
        <dbReference type="ARBA" id="ARBA00001947"/>
    </source>
</evidence>
<dbReference type="EMBL" id="BARU01008238">
    <property type="protein sequence ID" value="GAH38598.1"/>
    <property type="molecule type" value="Genomic_DNA"/>
</dbReference>
<evidence type="ECO:0000256" key="5">
    <source>
        <dbReference type="ARBA" id="ARBA00022741"/>
    </source>
</evidence>